<evidence type="ECO:0000313" key="3">
    <source>
        <dbReference type="EMBL" id="EAR99348.1"/>
    </source>
</evidence>
<evidence type="ECO:0000256" key="1">
    <source>
        <dbReference type="SAM" id="Coils"/>
    </source>
</evidence>
<organism evidence="3 4">
    <name type="scientific">Tetrahymena thermophila (strain SB210)</name>
    <dbReference type="NCBI Taxonomy" id="312017"/>
    <lineage>
        <taxon>Eukaryota</taxon>
        <taxon>Sar</taxon>
        <taxon>Alveolata</taxon>
        <taxon>Ciliophora</taxon>
        <taxon>Intramacronucleata</taxon>
        <taxon>Oligohymenophorea</taxon>
        <taxon>Hymenostomatida</taxon>
        <taxon>Tetrahymenina</taxon>
        <taxon>Tetrahymenidae</taxon>
        <taxon>Tetrahymena</taxon>
    </lineage>
</organism>
<dbReference type="AlphaFoldDB" id="I7MF53"/>
<feature type="coiled-coil region" evidence="1">
    <location>
        <begin position="476"/>
        <end position="514"/>
    </location>
</feature>
<dbReference type="RefSeq" id="XP_001019593.1">
    <property type="nucleotide sequence ID" value="XM_001019593.2"/>
</dbReference>
<keyword evidence="4" id="KW-1185">Reference proteome</keyword>
<feature type="region of interest" description="Disordered" evidence="2">
    <location>
        <begin position="781"/>
        <end position="839"/>
    </location>
</feature>
<dbReference type="HOGENOM" id="CLU_339056_0_0_1"/>
<proteinExistence type="predicted"/>
<keyword evidence="1" id="KW-0175">Coiled coil</keyword>
<evidence type="ECO:0000313" key="4">
    <source>
        <dbReference type="Proteomes" id="UP000009168"/>
    </source>
</evidence>
<dbReference type="EMBL" id="GG662639">
    <property type="protein sequence ID" value="EAR99348.1"/>
    <property type="molecule type" value="Genomic_DNA"/>
</dbReference>
<name>I7MF53_TETTS</name>
<feature type="region of interest" description="Disordered" evidence="2">
    <location>
        <begin position="399"/>
        <end position="429"/>
    </location>
</feature>
<sequence length="839" mass="95741">MEEFKGQFESFNKLDGDNSISKLPISHAQMAAFKAQSDLSTNSETSEEFRQKSIFGGENDQKFQMESPNFQVGNFTKKDQIDSAANGFFGQSNFSGKMGIEMNNPNSISTRITTNTNRVLNNSNGISDTPSSTYSNEGKRYEFKSKYDEYKAKTQSQTQSVSQIPQQSSLLFDRKAPLGLGDTTVSINNENNVPFNPYSKMQRPGTGEGFMPSLQSQPYELTSKYRFNNDSTKNTSQNISSNSGYSGMNNHMSNQQFFDIGDEQDKSYFKISSNLTPTRMNKNSGGLFSQGQGLNFPNNNNNIGNFSNSFLNNNPMSLNSHNTSGIQENANTYGRKLSVDQFKRNIDFESSLNNRELSNDSKLQFNNIKKVNYPSNLPTNGFKSLGESRIRSSGLQQLPQMNAGGLQNGQPPLRPPKYPGSAHKSNSYEQSIGETSQQILNNQKMQNVVKKNNLNIPTDILTYDQDYFPQYTMFLLAEEEKNLSNYRERVEKEKQKIEADFDHMKHEMNNLLDDLKIELTTGVDEHFKSFIERYKTFKSEVIEFKSIKADLPNIQAPPPSQIDQKNASNVQLIKELEELRYRNQMSKLYQYIGELQKANINRILQASQLLLGQMSSSASLYNSEGCQKQLKELKNMFAMNLSQRFDPLSNYVRQVYNQPPNIQALDMNNINASTFIPNLMQQQNSPTQQQQQYQFSAPHPLGNPPTLFNGSISNFNSIQHPALQSHAYLADSPSRSNTDQQFQFPQHQNQMINMNLLNHFRAMKEDIPENQNAKINQEIPNFGSQMNSQNEEQYSQPFPLKQMQDMFQPQQGQQQQQNQQFQQMQQFSQPFIIQNQDEN</sequence>
<dbReference type="eggNOG" id="KOG0274">
    <property type="taxonomic scope" value="Eukaryota"/>
</dbReference>
<dbReference type="KEGG" id="tet:TTHERM_00131160"/>
<feature type="compositionally biased region" description="Polar residues" evidence="2">
    <location>
        <begin position="119"/>
        <end position="136"/>
    </location>
</feature>
<evidence type="ECO:0000256" key="2">
    <source>
        <dbReference type="SAM" id="MobiDB-lite"/>
    </source>
</evidence>
<feature type="compositionally biased region" description="Low complexity" evidence="2">
    <location>
        <begin position="802"/>
        <end position="829"/>
    </location>
</feature>
<protein>
    <submittedName>
        <fullName evidence="3">Uncharacterized protein</fullName>
    </submittedName>
</protein>
<accession>I7MF53</accession>
<feature type="compositionally biased region" description="Polar residues" evidence="2">
    <location>
        <begin position="781"/>
        <end position="796"/>
    </location>
</feature>
<feature type="region of interest" description="Disordered" evidence="2">
    <location>
        <begin position="116"/>
        <end position="138"/>
    </location>
</feature>
<dbReference type="InParanoid" id="I7MF53"/>
<reference evidence="4" key="1">
    <citation type="journal article" date="2006" name="PLoS Biol.">
        <title>Macronuclear genome sequence of the ciliate Tetrahymena thermophila, a model eukaryote.</title>
        <authorList>
            <person name="Eisen J.A."/>
            <person name="Coyne R.S."/>
            <person name="Wu M."/>
            <person name="Wu D."/>
            <person name="Thiagarajan M."/>
            <person name="Wortman J.R."/>
            <person name="Badger J.H."/>
            <person name="Ren Q."/>
            <person name="Amedeo P."/>
            <person name="Jones K.M."/>
            <person name="Tallon L.J."/>
            <person name="Delcher A.L."/>
            <person name="Salzberg S.L."/>
            <person name="Silva J.C."/>
            <person name="Haas B.J."/>
            <person name="Majoros W.H."/>
            <person name="Farzad M."/>
            <person name="Carlton J.M."/>
            <person name="Smith R.K. Jr."/>
            <person name="Garg J."/>
            <person name="Pearlman R.E."/>
            <person name="Karrer K.M."/>
            <person name="Sun L."/>
            <person name="Manning G."/>
            <person name="Elde N.C."/>
            <person name="Turkewitz A.P."/>
            <person name="Asai D.J."/>
            <person name="Wilkes D.E."/>
            <person name="Wang Y."/>
            <person name="Cai H."/>
            <person name="Collins K."/>
            <person name="Stewart B.A."/>
            <person name="Lee S.R."/>
            <person name="Wilamowska K."/>
            <person name="Weinberg Z."/>
            <person name="Ruzzo W.L."/>
            <person name="Wloga D."/>
            <person name="Gaertig J."/>
            <person name="Frankel J."/>
            <person name="Tsao C.-C."/>
            <person name="Gorovsky M.A."/>
            <person name="Keeling P.J."/>
            <person name="Waller R.F."/>
            <person name="Patron N.J."/>
            <person name="Cherry J.M."/>
            <person name="Stover N.A."/>
            <person name="Krieger C.J."/>
            <person name="del Toro C."/>
            <person name="Ryder H.F."/>
            <person name="Williamson S.C."/>
            <person name="Barbeau R.A."/>
            <person name="Hamilton E.P."/>
            <person name="Orias E."/>
        </authorList>
    </citation>
    <scope>NUCLEOTIDE SEQUENCE [LARGE SCALE GENOMIC DNA]</scope>
    <source>
        <strain evidence="4">SB210</strain>
    </source>
</reference>
<gene>
    <name evidence="3" type="ORF">TTHERM_00131160</name>
</gene>
<dbReference type="OrthoDB" id="189968at2759"/>
<feature type="region of interest" description="Disordered" evidence="2">
    <location>
        <begin position="228"/>
        <end position="250"/>
    </location>
</feature>
<dbReference type="GeneID" id="7835775"/>
<dbReference type="Proteomes" id="UP000009168">
    <property type="component" value="Unassembled WGS sequence"/>
</dbReference>